<comment type="subcellular location">
    <subcellularLocation>
        <location evidence="1 7">Cell membrane</location>
        <topology evidence="1 7">Multi-pass membrane protein</topology>
    </subcellularLocation>
</comment>
<dbReference type="STRING" id="626369.HMPREF0446_01033"/>
<dbReference type="AlphaFoldDB" id="D0BM30"/>
<dbReference type="CDD" id="cd06261">
    <property type="entry name" value="TM_PBP2"/>
    <property type="match status" value="1"/>
</dbReference>
<evidence type="ECO:0000313" key="9">
    <source>
        <dbReference type="EMBL" id="EEW93045.1"/>
    </source>
</evidence>
<dbReference type="InterPro" id="IPR000515">
    <property type="entry name" value="MetI-like"/>
</dbReference>
<evidence type="ECO:0000256" key="5">
    <source>
        <dbReference type="ARBA" id="ARBA00022989"/>
    </source>
</evidence>
<evidence type="ECO:0000313" key="10">
    <source>
        <dbReference type="Proteomes" id="UP000002939"/>
    </source>
</evidence>
<dbReference type="GO" id="GO:0055085">
    <property type="term" value="P:transmembrane transport"/>
    <property type="evidence" value="ECO:0007669"/>
    <property type="project" value="InterPro"/>
</dbReference>
<feature type="transmembrane region" description="Helical" evidence="7">
    <location>
        <begin position="238"/>
        <end position="257"/>
    </location>
</feature>
<keyword evidence="4 7" id="KW-0812">Transmembrane</keyword>
<comment type="caution">
    <text evidence="9">The sequence shown here is derived from an EMBL/GenBank/DDBJ whole genome shotgun (WGS) entry which is preliminary data.</text>
</comment>
<evidence type="ECO:0000256" key="2">
    <source>
        <dbReference type="ARBA" id="ARBA00022448"/>
    </source>
</evidence>
<proteinExistence type="inferred from homology"/>
<evidence type="ECO:0000256" key="4">
    <source>
        <dbReference type="ARBA" id="ARBA00022692"/>
    </source>
</evidence>
<keyword evidence="10" id="KW-1185">Reference proteome</keyword>
<dbReference type="RefSeq" id="WP_006703309.1">
    <property type="nucleotide sequence ID" value="NZ_KI391971.1"/>
</dbReference>
<dbReference type="GO" id="GO:0005886">
    <property type="term" value="C:plasma membrane"/>
    <property type="evidence" value="ECO:0007669"/>
    <property type="project" value="UniProtKB-SubCell"/>
</dbReference>
<dbReference type="Proteomes" id="UP000002939">
    <property type="component" value="Unassembled WGS sequence"/>
</dbReference>
<dbReference type="PANTHER" id="PTHR43744:SF12">
    <property type="entry name" value="ABC TRANSPORTER PERMEASE PROTEIN MG189-RELATED"/>
    <property type="match status" value="1"/>
</dbReference>
<dbReference type="Gene3D" id="1.10.3720.10">
    <property type="entry name" value="MetI-like"/>
    <property type="match status" value="1"/>
</dbReference>
<dbReference type="InterPro" id="IPR035906">
    <property type="entry name" value="MetI-like_sf"/>
</dbReference>
<comment type="similarity">
    <text evidence="7">Belongs to the binding-protein-dependent transport system permease family.</text>
</comment>
<dbReference type="eggNOG" id="COG0395">
    <property type="taxonomic scope" value="Bacteria"/>
</dbReference>
<evidence type="ECO:0000256" key="1">
    <source>
        <dbReference type="ARBA" id="ARBA00004651"/>
    </source>
</evidence>
<organism evidence="9 10">
    <name type="scientific">Granulicatella elegans ATCC 700633</name>
    <dbReference type="NCBI Taxonomy" id="626369"/>
    <lineage>
        <taxon>Bacteria</taxon>
        <taxon>Bacillati</taxon>
        <taxon>Bacillota</taxon>
        <taxon>Bacilli</taxon>
        <taxon>Lactobacillales</taxon>
        <taxon>Carnobacteriaceae</taxon>
        <taxon>Granulicatella</taxon>
    </lineage>
</organism>
<feature type="transmembrane region" description="Helical" evidence="7">
    <location>
        <begin position="136"/>
        <end position="157"/>
    </location>
</feature>
<name>D0BM30_9LACT</name>
<dbReference type="Pfam" id="PF00528">
    <property type="entry name" value="BPD_transp_1"/>
    <property type="match status" value="1"/>
</dbReference>
<feature type="transmembrane region" description="Helical" evidence="7">
    <location>
        <begin position="67"/>
        <end position="91"/>
    </location>
</feature>
<keyword evidence="3" id="KW-1003">Cell membrane</keyword>
<dbReference type="EMBL" id="ACRF02000016">
    <property type="protein sequence ID" value="EEW93045.1"/>
    <property type="molecule type" value="Genomic_DNA"/>
</dbReference>
<accession>D0BM30</accession>
<dbReference type="HOGENOM" id="CLU_016047_1_1_9"/>
<feature type="transmembrane region" description="Helical" evidence="7">
    <location>
        <begin position="7"/>
        <end position="29"/>
    </location>
</feature>
<dbReference type="SUPFAM" id="SSF161098">
    <property type="entry name" value="MetI-like"/>
    <property type="match status" value="1"/>
</dbReference>
<keyword evidence="2 7" id="KW-0813">Transport</keyword>
<feature type="domain" description="ABC transmembrane type-1" evidence="8">
    <location>
        <begin position="68"/>
        <end position="257"/>
    </location>
</feature>
<evidence type="ECO:0000259" key="8">
    <source>
        <dbReference type="PROSITE" id="PS50928"/>
    </source>
</evidence>
<gene>
    <name evidence="9" type="ORF">HMPREF0446_01033</name>
</gene>
<reference evidence="9" key="2">
    <citation type="submission" date="2011-10" db="EMBL/GenBank/DDBJ databases">
        <title>The Genome Sequence of Granulicatella elegans ATCC 700633.</title>
        <authorList>
            <consortium name="The Broad Institute Genome Sequencing Platform"/>
            <consortium name="The Broad Institute Genome Sequencing Center for Infectious Disease"/>
            <person name="Earl A."/>
            <person name="Ward D."/>
            <person name="Feldgarden M."/>
            <person name="Gevers D."/>
            <person name="Sibley C.D."/>
            <person name="Field T.R."/>
            <person name="Grinwis M."/>
            <person name="Eshaghurshan C.S."/>
            <person name="Surette M.G."/>
            <person name="Young S.K."/>
            <person name="Zeng Q."/>
            <person name="Gargeya S."/>
            <person name="Fitzgerald M."/>
            <person name="Haas B."/>
            <person name="Abouelleil A."/>
            <person name="Alvarado L."/>
            <person name="Arachchi H.M."/>
            <person name="Berlin A."/>
            <person name="Brown A."/>
            <person name="Chapman S.B."/>
            <person name="Chen Z."/>
            <person name="Dunbar C."/>
            <person name="Freedman E."/>
            <person name="Gearin G."/>
            <person name="Goldberg J."/>
            <person name="Griggs A."/>
            <person name="Gujja S."/>
            <person name="Heiman D."/>
            <person name="Howarth C."/>
            <person name="Larson L."/>
            <person name="Lui A."/>
            <person name="MacDonald P.J.P."/>
            <person name="Montmayeur A."/>
            <person name="Murphy C."/>
            <person name="Neiman D."/>
            <person name="Pearson M."/>
            <person name="Priest M."/>
            <person name="Roberts A."/>
            <person name="Saif S."/>
            <person name="Shea T."/>
            <person name="Shenoy N."/>
            <person name="Sisk P."/>
            <person name="Stolte C."/>
            <person name="Sykes S."/>
            <person name="Wortman J."/>
            <person name="Nusbaum C."/>
            <person name="Birren B."/>
        </authorList>
    </citation>
    <scope>NUCLEOTIDE SEQUENCE [LARGE SCALE GENOMIC DNA]</scope>
    <source>
        <strain evidence="9">ATCC 700633</strain>
    </source>
</reference>
<protein>
    <recommendedName>
        <fullName evidence="8">ABC transmembrane type-1 domain-containing protein</fullName>
    </recommendedName>
</protein>
<reference evidence="9" key="1">
    <citation type="submission" date="2009-09" db="EMBL/GenBank/DDBJ databases">
        <authorList>
            <consortium name="The Broad Institute Genome Sequencing Platform"/>
            <person name="Ward D."/>
            <person name="Feldgarden M."/>
            <person name="Earl A."/>
            <person name="Young S.K."/>
            <person name="Zeng Q."/>
            <person name="Koehrsen M."/>
            <person name="Alvarado L."/>
            <person name="Berlin A."/>
            <person name="Bochicchio J."/>
            <person name="Borenstein D."/>
            <person name="Chapman S.B."/>
            <person name="Chen Z."/>
            <person name="Engels R."/>
            <person name="Freedman E."/>
            <person name="Gellesch M."/>
            <person name="Goldberg J."/>
            <person name="Griggs A."/>
            <person name="Gujja S."/>
            <person name="Heilman E."/>
            <person name="Heiman D."/>
            <person name="Hepburn T."/>
            <person name="Howarth C."/>
            <person name="Jen D."/>
            <person name="Larson L."/>
            <person name="Lewis B."/>
            <person name="Mehta T."/>
            <person name="Park D."/>
            <person name="Pearson M."/>
            <person name="Roberts A."/>
            <person name="Saif S."/>
            <person name="Shea T."/>
            <person name="Shenoy N."/>
            <person name="Sisk P."/>
            <person name="Stolte C."/>
            <person name="Sykes S."/>
            <person name="Thomson T."/>
            <person name="Walk T."/>
            <person name="White J."/>
            <person name="Yandava C."/>
            <person name="Sibley C.D."/>
            <person name="Field T.R."/>
            <person name="Grinwis M."/>
            <person name="Eshaghurshan C.S."/>
            <person name="Surette M.G."/>
            <person name="Haas B."/>
            <person name="Nusbaum C."/>
            <person name="Birren B."/>
        </authorList>
    </citation>
    <scope>NUCLEOTIDE SEQUENCE [LARGE SCALE GENOMIC DNA]</scope>
    <source>
        <strain evidence="9">ATCC 700633</strain>
    </source>
</reference>
<feature type="transmembrane region" description="Helical" evidence="7">
    <location>
        <begin position="190"/>
        <end position="211"/>
    </location>
</feature>
<evidence type="ECO:0000256" key="7">
    <source>
        <dbReference type="RuleBase" id="RU363032"/>
    </source>
</evidence>
<keyword evidence="5 7" id="KW-1133">Transmembrane helix</keyword>
<sequence length="272" mass="30697">MKKVINYLLLALIVVLSIITVFPFIYMILTGLMTYAEATSIPPTLIPKSLQFQNYFEVFQRAPFLRYFANTLFVSLFTTAATVITSLLAAFALTSLEFKYKKVVTLVMVSLLMVPYESIIFTNYQTIAQLGLLDTYLALILPFLTSIFYIYYLNGYLRGIPSTFYKAAKIDGASDLEYIRRILVPMCKPALVTVGILTFIMSWNSFLWPLLATNTKYYRLLNNGLSAFTTESGSDVQLQMAAATLTVVPILIIYFVFRKEIIRGVAKNGIKG</sequence>
<evidence type="ECO:0000256" key="6">
    <source>
        <dbReference type="ARBA" id="ARBA00023136"/>
    </source>
</evidence>
<evidence type="ECO:0000256" key="3">
    <source>
        <dbReference type="ARBA" id="ARBA00022475"/>
    </source>
</evidence>
<feature type="transmembrane region" description="Helical" evidence="7">
    <location>
        <begin position="103"/>
        <end position="124"/>
    </location>
</feature>
<keyword evidence="6 7" id="KW-0472">Membrane</keyword>
<dbReference type="OrthoDB" id="9771544at2"/>
<dbReference type="PANTHER" id="PTHR43744">
    <property type="entry name" value="ABC TRANSPORTER PERMEASE PROTEIN MG189-RELATED-RELATED"/>
    <property type="match status" value="1"/>
</dbReference>
<dbReference type="PROSITE" id="PS50928">
    <property type="entry name" value="ABC_TM1"/>
    <property type="match status" value="1"/>
</dbReference>